<name>A0A1E3X9J9_9BACT</name>
<dbReference type="GO" id="GO:0052693">
    <property type="term" value="F:epoxyqueuosine reductase activity"/>
    <property type="evidence" value="ECO:0007669"/>
    <property type="project" value="UniProtKB-UniRule"/>
</dbReference>
<evidence type="ECO:0000256" key="6">
    <source>
        <dbReference type="ARBA" id="ARBA00022485"/>
    </source>
</evidence>
<keyword evidence="10 17" id="KW-0560">Oxidoreductase</keyword>
<dbReference type="PANTHER" id="PTHR36701">
    <property type="entry name" value="EPOXYQUEUOSINE REDUCTASE QUEH"/>
    <property type="match status" value="1"/>
</dbReference>
<comment type="catalytic activity">
    <reaction evidence="16 17">
        <text>epoxyqueuosine(34) in tRNA + AH2 = queuosine(34) in tRNA + A + H2O</text>
        <dbReference type="Rhea" id="RHEA:32159"/>
        <dbReference type="Rhea" id="RHEA-COMP:18571"/>
        <dbReference type="Rhea" id="RHEA-COMP:18582"/>
        <dbReference type="ChEBI" id="CHEBI:13193"/>
        <dbReference type="ChEBI" id="CHEBI:15377"/>
        <dbReference type="ChEBI" id="CHEBI:17499"/>
        <dbReference type="ChEBI" id="CHEBI:194431"/>
        <dbReference type="ChEBI" id="CHEBI:194443"/>
        <dbReference type="EC" id="1.17.99.6"/>
    </reaction>
</comment>
<protein>
    <recommendedName>
        <fullName evidence="5 17">Epoxyqueuosine reductase QueH</fullName>
        <ecNumber evidence="4 17">1.17.99.6</ecNumber>
    </recommendedName>
    <alternativeName>
        <fullName evidence="15 17">Queuosine biosynthesis protein QueH</fullName>
    </alternativeName>
</protein>
<dbReference type="AlphaFoldDB" id="A0A1E3X9J9"/>
<dbReference type="GO" id="GO:0046872">
    <property type="term" value="F:metal ion binding"/>
    <property type="evidence" value="ECO:0007669"/>
    <property type="project" value="UniProtKB-KW"/>
</dbReference>
<evidence type="ECO:0000256" key="14">
    <source>
        <dbReference type="ARBA" id="ARBA00023284"/>
    </source>
</evidence>
<feature type="binding site" evidence="17">
    <location>
        <position position="87"/>
    </location>
    <ligand>
        <name>[4Fe-4S] cluster</name>
        <dbReference type="ChEBI" id="CHEBI:49883"/>
    </ligand>
</feature>
<dbReference type="EMBL" id="MAYW01000068">
    <property type="protein sequence ID" value="ODS32325.1"/>
    <property type="molecule type" value="Genomic_DNA"/>
</dbReference>
<keyword evidence="11 17" id="KW-0408">Iron</keyword>
<dbReference type="PANTHER" id="PTHR36701:SF1">
    <property type="entry name" value="EPOXYQUEUOSINE REDUCTASE QUEH"/>
    <property type="match status" value="1"/>
</dbReference>
<evidence type="ECO:0000256" key="9">
    <source>
        <dbReference type="ARBA" id="ARBA00022785"/>
    </source>
</evidence>
<gene>
    <name evidence="17" type="primary">queH</name>
    <name evidence="18" type="ORF">SCARUB_02573</name>
</gene>
<keyword evidence="8 17" id="KW-0479">Metal-binding</keyword>
<keyword evidence="13 17" id="KW-1015">Disulfide bond</keyword>
<evidence type="ECO:0000256" key="2">
    <source>
        <dbReference type="ARBA" id="ARBA00004691"/>
    </source>
</evidence>
<dbReference type="EC" id="1.17.99.6" evidence="4 17"/>
<keyword evidence="6 17" id="KW-0004">4Fe-4S</keyword>
<evidence type="ECO:0000256" key="3">
    <source>
        <dbReference type="ARBA" id="ARBA00008207"/>
    </source>
</evidence>
<evidence type="ECO:0000256" key="1">
    <source>
        <dbReference type="ARBA" id="ARBA00002268"/>
    </source>
</evidence>
<dbReference type="InterPro" id="IPR003828">
    <property type="entry name" value="QueH"/>
</dbReference>
<evidence type="ECO:0000256" key="8">
    <source>
        <dbReference type="ARBA" id="ARBA00022723"/>
    </source>
</evidence>
<proteinExistence type="inferred from homology"/>
<evidence type="ECO:0000256" key="11">
    <source>
        <dbReference type="ARBA" id="ARBA00023004"/>
    </source>
</evidence>
<dbReference type="HAMAP" id="MF_02089">
    <property type="entry name" value="QueH"/>
    <property type="match status" value="1"/>
</dbReference>
<evidence type="ECO:0000313" key="18">
    <source>
        <dbReference type="EMBL" id="ODS32325.1"/>
    </source>
</evidence>
<comment type="function">
    <text evidence="1 17">Catalyzes the conversion of epoxyqueuosine (oQ) to queuosine (Q), which is a hypermodified base found in the wobble positions of tRNA(Asp), tRNA(Asn), tRNA(His) and tRNA(Tyr).</text>
</comment>
<organism evidence="18 19">
    <name type="scientific">Candidatus Scalindua rubra</name>
    <dbReference type="NCBI Taxonomy" id="1872076"/>
    <lineage>
        <taxon>Bacteria</taxon>
        <taxon>Pseudomonadati</taxon>
        <taxon>Planctomycetota</taxon>
        <taxon>Candidatus Brocadiia</taxon>
        <taxon>Candidatus Brocadiales</taxon>
        <taxon>Candidatus Scalinduaceae</taxon>
        <taxon>Candidatus Scalindua</taxon>
    </lineage>
</organism>
<comment type="pathway">
    <text evidence="2 17">tRNA modification; tRNA-queuosine biosynthesis.</text>
</comment>
<reference evidence="18 19" key="1">
    <citation type="submission" date="2016-07" db="EMBL/GenBank/DDBJ databases">
        <title>Draft genome of Scalindua rubra, obtained from a brine-seawater interface in the Red Sea, sheds light on salt adaptation in anammox bacteria.</title>
        <authorList>
            <person name="Speth D.R."/>
            <person name="Lagkouvardos I."/>
            <person name="Wang Y."/>
            <person name="Qian P.-Y."/>
            <person name="Dutilh B.E."/>
            <person name="Jetten M.S."/>
        </authorList>
    </citation>
    <scope>NUCLEOTIDE SEQUENCE [LARGE SCALE GENOMIC DNA]</scope>
    <source>
        <strain evidence="18">BSI-1</strain>
    </source>
</reference>
<evidence type="ECO:0000256" key="10">
    <source>
        <dbReference type="ARBA" id="ARBA00023002"/>
    </source>
</evidence>
<keyword evidence="14 17" id="KW-0676">Redox-active center</keyword>
<feature type="disulfide bond" description="Redox-active" evidence="17">
    <location>
        <begin position="164"/>
        <end position="166"/>
    </location>
</feature>
<sequence>MVNLLLHICCAGCLCAPLEELRKENFHVYGYFYNPNIHPLLEFRKRLKAVRIFQESDPIDIDYCEEYGLREYLKEVNYEGNSRCEECYRLRLKTTACYAKEKDFDAFCSTLLFSKQQDHEKIKKIGEQISEQIGIPFEYRDYRHLCECSHEIARKKMLYRQSYCGCIFSEYERYKDTTRNLYEGWKLKGNKTNNTSIKEEHSNCS</sequence>
<dbReference type="UniPathway" id="UPA00392"/>
<feature type="binding site" evidence="17">
    <location>
        <position position="9"/>
    </location>
    <ligand>
        <name>[4Fe-4S] cluster</name>
        <dbReference type="ChEBI" id="CHEBI:49883"/>
    </ligand>
</feature>
<dbReference type="GO" id="GO:0051539">
    <property type="term" value="F:4 iron, 4 sulfur cluster binding"/>
    <property type="evidence" value="ECO:0007669"/>
    <property type="project" value="UniProtKB-UniRule"/>
</dbReference>
<feature type="binding site" evidence="17">
    <location>
        <position position="10"/>
    </location>
    <ligand>
        <name>[4Fe-4S] cluster</name>
        <dbReference type="ChEBI" id="CHEBI:49883"/>
    </ligand>
</feature>
<evidence type="ECO:0000256" key="7">
    <source>
        <dbReference type="ARBA" id="ARBA00022694"/>
    </source>
</evidence>
<evidence type="ECO:0000256" key="15">
    <source>
        <dbReference type="ARBA" id="ARBA00031446"/>
    </source>
</evidence>
<keyword evidence="7 17" id="KW-0819">tRNA processing</keyword>
<evidence type="ECO:0000256" key="13">
    <source>
        <dbReference type="ARBA" id="ARBA00023157"/>
    </source>
</evidence>
<evidence type="ECO:0000256" key="4">
    <source>
        <dbReference type="ARBA" id="ARBA00012622"/>
    </source>
</evidence>
<comment type="similarity">
    <text evidence="3 17">Belongs to the QueH family.</text>
</comment>
<dbReference type="Pfam" id="PF02677">
    <property type="entry name" value="QueH"/>
    <property type="match status" value="1"/>
</dbReference>
<feature type="binding site" evidence="17">
    <location>
        <position position="84"/>
    </location>
    <ligand>
        <name>[4Fe-4S] cluster</name>
        <dbReference type="ChEBI" id="CHEBI:49883"/>
    </ligand>
</feature>
<evidence type="ECO:0000313" key="19">
    <source>
        <dbReference type="Proteomes" id="UP000094056"/>
    </source>
</evidence>
<keyword evidence="9 17" id="KW-0671">Queuosine biosynthesis</keyword>
<dbReference type="GO" id="GO:0008616">
    <property type="term" value="P:tRNA queuosine(34) biosynthetic process"/>
    <property type="evidence" value="ECO:0007669"/>
    <property type="project" value="UniProtKB-UniRule"/>
</dbReference>
<evidence type="ECO:0000256" key="5">
    <source>
        <dbReference type="ARBA" id="ARBA00016895"/>
    </source>
</evidence>
<evidence type="ECO:0000256" key="12">
    <source>
        <dbReference type="ARBA" id="ARBA00023014"/>
    </source>
</evidence>
<accession>A0A1E3X9J9</accession>
<dbReference type="Proteomes" id="UP000094056">
    <property type="component" value="Unassembled WGS sequence"/>
</dbReference>
<evidence type="ECO:0000256" key="17">
    <source>
        <dbReference type="HAMAP-Rule" id="MF_02089"/>
    </source>
</evidence>
<evidence type="ECO:0000256" key="16">
    <source>
        <dbReference type="ARBA" id="ARBA00047415"/>
    </source>
</evidence>
<keyword evidence="12 17" id="KW-0411">Iron-sulfur</keyword>
<comment type="caution">
    <text evidence="18">The sequence shown here is derived from an EMBL/GenBank/DDBJ whole genome shotgun (WGS) entry which is preliminary data.</text>
</comment>